<proteinExistence type="predicted"/>
<gene>
    <name evidence="1" type="ORF">S03H2_52630</name>
</gene>
<reference evidence="1" key="1">
    <citation type="journal article" date="2014" name="Front. Microbiol.">
        <title>High frequency of phylogenetically diverse reductive dehalogenase-homologous genes in deep subseafloor sedimentary metagenomes.</title>
        <authorList>
            <person name="Kawai M."/>
            <person name="Futagami T."/>
            <person name="Toyoda A."/>
            <person name="Takaki Y."/>
            <person name="Nishi S."/>
            <person name="Hori S."/>
            <person name="Arai W."/>
            <person name="Tsubouchi T."/>
            <person name="Morono Y."/>
            <person name="Uchiyama I."/>
            <person name="Ito T."/>
            <person name="Fujiyama A."/>
            <person name="Inagaki F."/>
            <person name="Takami H."/>
        </authorList>
    </citation>
    <scope>NUCLEOTIDE SEQUENCE</scope>
    <source>
        <strain evidence="1">Expedition CK06-06</strain>
    </source>
</reference>
<organism evidence="1">
    <name type="scientific">marine sediment metagenome</name>
    <dbReference type="NCBI Taxonomy" id="412755"/>
    <lineage>
        <taxon>unclassified sequences</taxon>
        <taxon>metagenomes</taxon>
        <taxon>ecological metagenomes</taxon>
    </lineage>
</organism>
<dbReference type="AlphaFoldDB" id="X1HDL5"/>
<comment type="caution">
    <text evidence="1">The sequence shown here is derived from an EMBL/GenBank/DDBJ whole genome shotgun (WGS) entry which is preliminary data.</text>
</comment>
<name>X1HDL5_9ZZZZ</name>
<evidence type="ECO:0000313" key="1">
    <source>
        <dbReference type="EMBL" id="GAH67467.1"/>
    </source>
</evidence>
<accession>X1HDL5</accession>
<dbReference type="EMBL" id="BARU01033437">
    <property type="protein sequence ID" value="GAH67467.1"/>
    <property type="molecule type" value="Genomic_DNA"/>
</dbReference>
<sequence length="116" mass="13024">MRKNIIVLFLVILFLMFSSQVFSHPASKVTLLVEGKVLHITVNHNVGNSENHYINEILVFLNDKEIIRQMFFIQTGDMQKVSYMIPSLKAGDKVTVKTNCSRGGKRSGTITVEPAS</sequence>
<protein>
    <submittedName>
        <fullName evidence="1">Uncharacterized protein</fullName>
    </submittedName>
</protein>